<proteinExistence type="predicted"/>
<protein>
    <submittedName>
        <fullName evidence="7">OLC1v1013909C1</fullName>
    </submittedName>
</protein>
<dbReference type="Pfam" id="PF01412">
    <property type="entry name" value="ArfGap"/>
    <property type="match status" value="1"/>
</dbReference>
<name>A0AAV1E308_OLDCO</name>
<dbReference type="PANTHER" id="PTHR46419">
    <property type="entry name" value="ADP-RIBOSYLATION FACTOR GTPASE-ACTIVATING PROTEIN AGD5"/>
    <property type="match status" value="1"/>
</dbReference>
<gene>
    <name evidence="7" type="ORF">OLC1_LOCUS20363</name>
</gene>
<evidence type="ECO:0000259" key="6">
    <source>
        <dbReference type="PROSITE" id="PS50115"/>
    </source>
</evidence>
<accession>A0AAV1E308</accession>
<dbReference type="AlphaFoldDB" id="A0AAV1E308"/>
<dbReference type="GO" id="GO:0008270">
    <property type="term" value="F:zinc ion binding"/>
    <property type="evidence" value="ECO:0007669"/>
    <property type="project" value="UniProtKB-KW"/>
</dbReference>
<dbReference type="PANTHER" id="PTHR46419:SF3">
    <property type="entry name" value="ADP-RIBOSYLATION FACTOR GTPASE-ACTIVATING PROTEIN AGD15-RELATED"/>
    <property type="match status" value="1"/>
</dbReference>
<dbReference type="PRINTS" id="PR00405">
    <property type="entry name" value="REVINTRACTNG"/>
</dbReference>
<keyword evidence="4" id="KW-0862">Zinc</keyword>
<dbReference type="SMART" id="SM00105">
    <property type="entry name" value="ArfGap"/>
    <property type="match status" value="1"/>
</dbReference>
<dbReference type="GO" id="GO:0005096">
    <property type="term" value="F:GTPase activator activity"/>
    <property type="evidence" value="ECO:0007669"/>
    <property type="project" value="UniProtKB-KW"/>
</dbReference>
<keyword evidence="3 5" id="KW-0863">Zinc-finger</keyword>
<dbReference type="CDD" id="cd08204">
    <property type="entry name" value="ArfGap"/>
    <property type="match status" value="1"/>
</dbReference>
<evidence type="ECO:0000256" key="1">
    <source>
        <dbReference type="ARBA" id="ARBA00022468"/>
    </source>
</evidence>
<evidence type="ECO:0000256" key="3">
    <source>
        <dbReference type="ARBA" id="ARBA00022771"/>
    </source>
</evidence>
<reference evidence="7" key="1">
    <citation type="submission" date="2023-03" db="EMBL/GenBank/DDBJ databases">
        <authorList>
            <person name="Julca I."/>
        </authorList>
    </citation>
    <scope>NUCLEOTIDE SEQUENCE</scope>
</reference>
<evidence type="ECO:0000256" key="5">
    <source>
        <dbReference type="PROSITE-ProRule" id="PRU00288"/>
    </source>
</evidence>
<keyword evidence="8" id="KW-1185">Reference proteome</keyword>
<dbReference type="InterPro" id="IPR044520">
    <property type="entry name" value="ARF_GAP_AGD5/15"/>
</dbReference>
<evidence type="ECO:0000256" key="2">
    <source>
        <dbReference type="ARBA" id="ARBA00022723"/>
    </source>
</evidence>
<keyword evidence="1" id="KW-0343">GTPase activation</keyword>
<dbReference type="Proteomes" id="UP001161247">
    <property type="component" value="Chromosome 7"/>
</dbReference>
<evidence type="ECO:0000313" key="8">
    <source>
        <dbReference type="Proteomes" id="UP001161247"/>
    </source>
</evidence>
<evidence type="ECO:0000256" key="4">
    <source>
        <dbReference type="ARBA" id="ARBA00022833"/>
    </source>
</evidence>
<dbReference type="InterPro" id="IPR037278">
    <property type="entry name" value="ARFGAP/RecO"/>
</dbReference>
<dbReference type="EMBL" id="OX459124">
    <property type="protein sequence ID" value="CAI9113328.1"/>
    <property type="molecule type" value="Genomic_DNA"/>
</dbReference>
<keyword evidence="2" id="KW-0479">Metal-binding</keyword>
<dbReference type="PROSITE" id="PS50115">
    <property type="entry name" value="ARFGAP"/>
    <property type="match status" value="1"/>
</dbReference>
<sequence>MNEKAGVSKELNAKHAKILDGLLKHPENRECADCRSKAPRWASINLGIFICMQCSGIHRSLGVHISKVRSTTLDTWLPEQVAFMQSMGNQKANSYWEGGLPLNVDRSNIESFIRAKYQEKRWISPKATLAIHTVSEKCSNGNNLVGGARNGVPRKARKYSLEEEMFSKYMLQAGIPARPRTASLDITDTASPSINGFTNEHNSSVNNVDNQKDVFSLLYVPDLKHDRVVVPPSHWATFECKTATSIRDNAYVGRTTLSISYQVSHLSRHRVSNTKNHNRGSWFGFNLGHLVAVPSFAVGELYSLFFFTRLQVQ</sequence>
<feature type="domain" description="Arf-GAP" evidence="6">
    <location>
        <begin position="16"/>
        <end position="130"/>
    </location>
</feature>
<dbReference type="SUPFAM" id="SSF57863">
    <property type="entry name" value="ArfGap/RecO-like zinc finger"/>
    <property type="match status" value="1"/>
</dbReference>
<organism evidence="7 8">
    <name type="scientific">Oldenlandia corymbosa var. corymbosa</name>
    <dbReference type="NCBI Taxonomy" id="529605"/>
    <lineage>
        <taxon>Eukaryota</taxon>
        <taxon>Viridiplantae</taxon>
        <taxon>Streptophyta</taxon>
        <taxon>Embryophyta</taxon>
        <taxon>Tracheophyta</taxon>
        <taxon>Spermatophyta</taxon>
        <taxon>Magnoliopsida</taxon>
        <taxon>eudicotyledons</taxon>
        <taxon>Gunneridae</taxon>
        <taxon>Pentapetalae</taxon>
        <taxon>asterids</taxon>
        <taxon>lamiids</taxon>
        <taxon>Gentianales</taxon>
        <taxon>Rubiaceae</taxon>
        <taxon>Rubioideae</taxon>
        <taxon>Spermacoceae</taxon>
        <taxon>Hedyotis-Oldenlandia complex</taxon>
        <taxon>Oldenlandia</taxon>
    </lineage>
</organism>
<dbReference type="InterPro" id="IPR001164">
    <property type="entry name" value="ArfGAP_dom"/>
</dbReference>
<dbReference type="Gene3D" id="1.10.220.150">
    <property type="entry name" value="Arf GTPase activating protein"/>
    <property type="match status" value="1"/>
</dbReference>
<evidence type="ECO:0000313" key="7">
    <source>
        <dbReference type="EMBL" id="CAI9113328.1"/>
    </source>
</evidence>
<dbReference type="FunFam" id="1.10.220.150:FF:000009">
    <property type="entry name" value="stromal membrane-associated protein 1 isoform X1"/>
    <property type="match status" value="1"/>
</dbReference>
<dbReference type="InterPro" id="IPR038508">
    <property type="entry name" value="ArfGAP_dom_sf"/>
</dbReference>